<feature type="transmembrane region" description="Helical" evidence="8">
    <location>
        <begin position="142"/>
        <end position="162"/>
    </location>
</feature>
<dbReference type="AlphaFoldDB" id="A0AAW0KJY4"/>
<organism evidence="9 10">
    <name type="scientific">Quercus suber</name>
    <name type="common">Cork oak</name>
    <dbReference type="NCBI Taxonomy" id="58331"/>
    <lineage>
        <taxon>Eukaryota</taxon>
        <taxon>Viridiplantae</taxon>
        <taxon>Streptophyta</taxon>
        <taxon>Embryophyta</taxon>
        <taxon>Tracheophyta</taxon>
        <taxon>Spermatophyta</taxon>
        <taxon>Magnoliopsida</taxon>
        <taxon>eudicotyledons</taxon>
        <taxon>Gunneridae</taxon>
        <taxon>Pentapetalae</taxon>
        <taxon>rosids</taxon>
        <taxon>fabids</taxon>
        <taxon>Fagales</taxon>
        <taxon>Fagaceae</taxon>
        <taxon>Quercus</taxon>
    </lineage>
</organism>
<evidence type="ECO:0000256" key="3">
    <source>
        <dbReference type="ARBA" id="ARBA00006483"/>
    </source>
</evidence>
<evidence type="ECO:0000256" key="4">
    <source>
        <dbReference type="ARBA" id="ARBA00022692"/>
    </source>
</evidence>
<protein>
    <submittedName>
        <fullName evidence="9">Pra1 family protein f4</fullName>
    </submittedName>
</protein>
<proteinExistence type="inferred from homology"/>
<keyword evidence="6 8" id="KW-0472">Membrane</keyword>
<feature type="region of interest" description="Disordered" evidence="7">
    <location>
        <begin position="177"/>
        <end position="203"/>
    </location>
</feature>
<dbReference type="PANTHER" id="PTHR38519">
    <property type="entry name" value="PRA1 FAMILY PROTEIN"/>
    <property type="match status" value="1"/>
</dbReference>
<feature type="transmembrane region" description="Helical" evidence="8">
    <location>
        <begin position="222"/>
        <end position="241"/>
    </location>
</feature>
<dbReference type="InterPro" id="IPR004895">
    <property type="entry name" value="Prenylated_rab_accept_PRA1"/>
</dbReference>
<evidence type="ECO:0000313" key="9">
    <source>
        <dbReference type="EMBL" id="KAK7838326.1"/>
    </source>
</evidence>
<evidence type="ECO:0000256" key="8">
    <source>
        <dbReference type="SAM" id="Phobius"/>
    </source>
</evidence>
<gene>
    <name evidence="9" type="primary">PRA1F4</name>
    <name evidence="9" type="ORF">CFP56_019989</name>
</gene>
<comment type="similarity">
    <text evidence="3">Belongs to the PRA1 family.</text>
</comment>
<dbReference type="GO" id="GO:0005783">
    <property type="term" value="C:endoplasmic reticulum"/>
    <property type="evidence" value="ECO:0007669"/>
    <property type="project" value="UniProtKB-ARBA"/>
</dbReference>
<feature type="compositionally biased region" description="Polar residues" evidence="7">
    <location>
        <begin position="177"/>
        <end position="189"/>
    </location>
</feature>
<evidence type="ECO:0000256" key="5">
    <source>
        <dbReference type="ARBA" id="ARBA00022989"/>
    </source>
</evidence>
<sequence>MASYGTMQRPGTSSTSPPSTQPDDTKDSAHKKRNDFKLLCPFNTPISPEAAAVRIIRNLRYFGLYYTLFVWIILFISLVPRRKVSLILLVVMTIVTSLYLTLLRALPNSVVLHRIIDKRLVLSLLAIGTAVELILTRAAIHLVVSLACGIPIVLVHAVLRSLQVCNSSPSIMASYGTMQRPGTSSTSPPSAQPDDSKDSTQKKRNDSMARYLLRFVRNLRYFGLYYALILWNILFISFVPWSKVSLILLVVNTIVTSLHLTLLLRALPISVVLHRIIDKRLVVLLSLLAMVSGVELILTRAAIRLLIILTCGIQILLVHAFLRISDDPSLDEEACAAGELVPLVHGKTGDVDIESQASV</sequence>
<evidence type="ECO:0000256" key="7">
    <source>
        <dbReference type="SAM" id="MobiDB-lite"/>
    </source>
</evidence>
<accession>A0AAW0KJY4</accession>
<dbReference type="GO" id="GO:0016192">
    <property type="term" value="P:vesicle-mediated transport"/>
    <property type="evidence" value="ECO:0007669"/>
    <property type="project" value="UniProtKB-ARBA"/>
</dbReference>
<feature type="compositionally biased region" description="Low complexity" evidence="7">
    <location>
        <begin position="10"/>
        <end position="22"/>
    </location>
</feature>
<evidence type="ECO:0000256" key="6">
    <source>
        <dbReference type="ARBA" id="ARBA00023136"/>
    </source>
</evidence>
<evidence type="ECO:0000256" key="2">
    <source>
        <dbReference type="ARBA" id="ARBA00004127"/>
    </source>
</evidence>
<feature type="region of interest" description="Disordered" evidence="7">
    <location>
        <begin position="1"/>
        <end position="29"/>
    </location>
</feature>
<evidence type="ECO:0000256" key="1">
    <source>
        <dbReference type="ARBA" id="ARBA00002501"/>
    </source>
</evidence>
<dbReference type="Pfam" id="PF03208">
    <property type="entry name" value="PRA1"/>
    <property type="match status" value="2"/>
</dbReference>
<comment type="subcellular location">
    <subcellularLocation>
        <location evidence="2">Endomembrane system</location>
        <topology evidence="2">Multi-pass membrane protein</topology>
    </subcellularLocation>
</comment>
<reference evidence="9 10" key="1">
    <citation type="journal article" date="2018" name="Sci. Data">
        <title>The draft genome sequence of cork oak.</title>
        <authorList>
            <person name="Ramos A.M."/>
            <person name="Usie A."/>
            <person name="Barbosa P."/>
            <person name="Barros P.M."/>
            <person name="Capote T."/>
            <person name="Chaves I."/>
            <person name="Simoes F."/>
            <person name="Abreu I."/>
            <person name="Carrasquinho I."/>
            <person name="Faro C."/>
            <person name="Guimaraes J.B."/>
            <person name="Mendonca D."/>
            <person name="Nobrega F."/>
            <person name="Rodrigues L."/>
            <person name="Saibo N.J.M."/>
            <person name="Varela M.C."/>
            <person name="Egas C."/>
            <person name="Matos J."/>
            <person name="Miguel C.M."/>
            <person name="Oliveira M.M."/>
            <person name="Ricardo C.P."/>
            <person name="Goncalves S."/>
        </authorList>
    </citation>
    <scope>NUCLEOTIDE SEQUENCE [LARGE SCALE GENOMIC DNA]</scope>
    <source>
        <strain evidence="10">cv. HL8</strain>
    </source>
</reference>
<evidence type="ECO:0000313" key="10">
    <source>
        <dbReference type="Proteomes" id="UP000237347"/>
    </source>
</evidence>
<name>A0AAW0KJY4_QUESU</name>
<comment type="caution">
    <text evidence="9">The sequence shown here is derived from an EMBL/GenBank/DDBJ whole genome shotgun (WGS) entry which is preliminary data.</text>
</comment>
<keyword evidence="4 8" id="KW-0812">Transmembrane</keyword>
<keyword evidence="5 8" id="KW-1133">Transmembrane helix</keyword>
<feature type="transmembrane region" description="Helical" evidence="8">
    <location>
        <begin position="119"/>
        <end position="136"/>
    </location>
</feature>
<feature type="transmembrane region" description="Helical" evidence="8">
    <location>
        <begin position="62"/>
        <end position="80"/>
    </location>
</feature>
<dbReference type="Proteomes" id="UP000237347">
    <property type="component" value="Unassembled WGS sequence"/>
</dbReference>
<dbReference type="PANTHER" id="PTHR38519:SF3">
    <property type="entry name" value="PRA1 FAMILY PROTEIN"/>
    <property type="match status" value="1"/>
</dbReference>
<feature type="transmembrane region" description="Helical" evidence="8">
    <location>
        <begin position="281"/>
        <end position="299"/>
    </location>
</feature>
<feature type="transmembrane region" description="Helical" evidence="8">
    <location>
        <begin position="247"/>
        <end position="269"/>
    </location>
</feature>
<feature type="compositionally biased region" description="Basic and acidic residues" evidence="7">
    <location>
        <begin position="194"/>
        <end position="203"/>
    </location>
</feature>
<keyword evidence="10" id="KW-1185">Reference proteome</keyword>
<comment type="function">
    <text evidence="1">May be involved in both secretory and endocytic intracellular trafficking in the endosomal/prevacuolar compartments.</text>
</comment>
<feature type="transmembrane region" description="Helical" evidence="8">
    <location>
        <begin position="86"/>
        <end position="107"/>
    </location>
</feature>
<dbReference type="EMBL" id="PKMF04000309">
    <property type="protein sequence ID" value="KAK7838326.1"/>
    <property type="molecule type" value="Genomic_DNA"/>
</dbReference>